<evidence type="ECO:0000256" key="1">
    <source>
        <dbReference type="SAM" id="MobiDB-lite"/>
    </source>
</evidence>
<organism evidence="2 3">
    <name type="scientific">Capsicum baccatum</name>
    <name type="common">Peruvian pepper</name>
    <dbReference type="NCBI Taxonomy" id="33114"/>
    <lineage>
        <taxon>Eukaryota</taxon>
        <taxon>Viridiplantae</taxon>
        <taxon>Streptophyta</taxon>
        <taxon>Embryophyta</taxon>
        <taxon>Tracheophyta</taxon>
        <taxon>Spermatophyta</taxon>
        <taxon>Magnoliopsida</taxon>
        <taxon>eudicotyledons</taxon>
        <taxon>Gunneridae</taxon>
        <taxon>Pentapetalae</taxon>
        <taxon>asterids</taxon>
        <taxon>lamiids</taxon>
        <taxon>Solanales</taxon>
        <taxon>Solanaceae</taxon>
        <taxon>Solanoideae</taxon>
        <taxon>Capsiceae</taxon>
        <taxon>Capsicum</taxon>
    </lineage>
</organism>
<dbReference type="EMBL" id="MLFT02000009">
    <property type="protein sequence ID" value="PHT37602.1"/>
    <property type="molecule type" value="Genomic_DNA"/>
</dbReference>
<dbReference type="PANTHER" id="PTHR33022:SF13">
    <property type="entry name" value="UBIQUITIN-LIKE PROTEASE FAMILY PROFILE DOMAIN-CONTAINING PROTEIN"/>
    <property type="match status" value="1"/>
</dbReference>
<reference evidence="2 3" key="1">
    <citation type="journal article" date="2017" name="Genome Biol.">
        <title>New reference genome sequences of hot pepper reveal the massive evolution of plant disease-resistance genes by retroduplication.</title>
        <authorList>
            <person name="Kim S."/>
            <person name="Park J."/>
            <person name="Yeom S.I."/>
            <person name="Kim Y.M."/>
            <person name="Seo E."/>
            <person name="Kim K.T."/>
            <person name="Kim M.S."/>
            <person name="Lee J.M."/>
            <person name="Cheong K."/>
            <person name="Shin H.S."/>
            <person name="Kim S.B."/>
            <person name="Han K."/>
            <person name="Lee J."/>
            <person name="Park M."/>
            <person name="Lee H.A."/>
            <person name="Lee H.Y."/>
            <person name="Lee Y."/>
            <person name="Oh S."/>
            <person name="Lee J.H."/>
            <person name="Choi E."/>
            <person name="Choi E."/>
            <person name="Lee S.E."/>
            <person name="Jeon J."/>
            <person name="Kim H."/>
            <person name="Choi G."/>
            <person name="Song H."/>
            <person name="Lee J."/>
            <person name="Lee S.C."/>
            <person name="Kwon J.K."/>
            <person name="Lee H.Y."/>
            <person name="Koo N."/>
            <person name="Hong Y."/>
            <person name="Kim R.W."/>
            <person name="Kang W.H."/>
            <person name="Huh J.H."/>
            <person name="Kang B.C."/>
            <person name="Yang T.J."/>
            <person name="Lee Y.H."/>
            <person name="Bennetzen J.L."/>
            <person name="Choi D."/>
        </authorList>
    </citation>
    <scope>NUCLEOTIDE SEQUENCE [LARGE SCALE GENOMIC DNA]</scope>
    <source>
        <strain evidence="3">cv. PBC81</strain>
    </source>
</reference>
<gene>
    <name evidence="2" type="ORF">CQW23_21175</name>
</gene>
<dbReference type="STRING" id="33114.A0A2G2VX98"/>
<accession>A0A2G2VX98</accession>
<sequence>MCSKGKKQSASLSKERHLEGSSIAHSEPHVFLERDKVVHNIEMRDTDNAPTTGEERESLSKSDLDDIKSYVKNYIDMKFNDLRNLMVDHYKGFLEVVKEVFDSYGKYIDVVFYYLCKKEKLDTTGEYRYTIVNCMFKNYIHGTYTHYHQSQSEIYLSSQEENVRSMKVASVVRSICDIIQGLCIPVGISWHLVDEVYVPINYEGSFHWMLAVIVLKERSYLSDVHQLPSSEFDPEMHRTIYTSFLWDYGMNKASNGYVSDNQDPPRPKGTFIPSEDTKMIDVEM</sequence>
<proteinExistence type="predicted"/>
<dbReference type="OrthoDB" id="8188607at2759"/>
<dbReference type="InterPro" id="IPR038765">
    <property type="entry name" value="Papain-like_cys_pep_sf"/>
</dbReference>
<comment type="caution">
    <text evidence="2">The sequence shown here is derived from an EMBL/GenBank/DDBJ whole genome shotgun (WGS) entry which is preliminary data.</text>
</comment>
<keyword evidence="3" id="KW-1185">Reference proteome</keyword>
<dbReference type="SUPFAM" id="SSF54001">
    <property type="entry name" value="Cysteine proteinases"/>
    <property type="match status" value="1"/>
</dbReference>
<evidence type="ECO:0000313" key="3">
    <source>
        <dbReference type="Proteomes" id="UP000224567"/>
    </source>
</evidence>
<name>A0A2G2VX98_CAPBA</name>
<evidence type="ECO:0000313" key="2">
    <source>
        <dbReference type="EMBL" id="PHT37602.1"/>
    </source>
</evidence>
<protein>
    <recommendedName>
        <fullName evidence="4">Ubiquitin-like protease family profile domain-containing protein</fullName>
    </recommendedName>
</protein>
<dbReference type="Gene3D" id="3.40.395.10">
    <property type="entry name" value="Adenoviral Proteinase, Chain A"/>
    <property type="match status" value="1"/>
</dbReference>
<dbReference type="Proteomes" id="UP000224567">
    <property type="component" value="Unassembled WGS sequence"/>
</dbReference>
<dbReference type="AlphaFoldDB" id="A0A2G2VX98"/>
<feature type="region of interest" description="Disordered" evidence="1">
    <location>
        <begin position="1"/>
        <end position="22"/>
    </location>
</feature>
<evidence type="ECO:0008006" key="4">
    <source>
        <dbReference type="Google" id="ProtNLM"/>
    </source>
</evidence>
<reference evidence="3" key="2">
    <citation type="journal article" date="2017" name="J. Anim. Genet.">
        <title>Multiple reference genome sequences of hot pepper reveal the massive evolution of plant disease resistance genes by retroduplication.</title>
        <authorList>
            <person name="Kim S."/>
            <person name="Park J."/>
            <person name="Yeom S.-I."/>
            <person name="Kim Y.-M."/>
            <person name="Seo E."/>
            <person name="Kim K.-T."/>
            <person name="Kim M.-S."/>
            <person name="Lee J.M."/>
            <person name="Cheong K."/>
            <person name="Shin H.-S."/>
            <person name="Kim S.-B."/>
            <person name="Han K."/>
            <person name="Lee J."/>
            <person name="Park M."/>
            <person name="Lee H.-A."/>
            <person name="Lee H.-Y."/>
            <person name="Lee Y."/>
            <person name="Oh S."/>
            <person name="Lee J.H."/>
            <person name="Choi E."/>
            <person name="Choi E."/>
            <person name="Lee S.E."/>
            <person name="Jeon J."/>
            <person name="Kim H."/>
            <person name="Choi G."/>
            <person name="Song H."/>
            <person name="Lee J."/>
            <person name="Lee S.-C."/>
            <person name="Kwon J.-K."/>
            <person name="Lee H.-Y."/>
            <person name="Koo N."/>
            <person name="Hong Y."/>
            <person name="Kim R.W."/>
            <person name="Kang W.-H."/>
            <person name="Huh J.H."/>
            <person name="Kang B.-C."/>
            <person name="Yang T.-J."/>
            <person name="Lee Y.-H."/>
            <person name="Bennetzen J.L."/>
            <person name="Choi D."/>
        </authorList>
    </citation>
    <scope>NUCLEOTIDE SEQUENCE [LARGE SCALE GENOMIC DNA]</scope>
    <source>
        <strain evidence="3">cv. PBC81</strain>
    </source>
</reference>
<dbReference type="PANTHER" id="PTHR33022">
    <property type="entry name" value="DUF1985 DOMAIN-CONTAINING PROTEIN"/>
    <property type="match status" value="1"/>
</dbReference>